<feature type="region of interest" description="Disordered" evidence="1">
    <location>
        <begin position="85"/>
        <end position="107"/>
    </location>
</feature>
<dbReference type="Proteomes" id="UP001272242">
    <property type="component" value="Unassembled WGS sequence"/>
</dbReference>
<gene>
    <name evidence="2" type="ORF">R5W23_005293</name>
</gene>
<sequence length="107" mass="11204">MSSPVVPRPLGYHVAPYGGLGYGPFGDRTGYPGSIYNTYQGSYRTPTVLPPLVLETPSNVPLRAGKLPTIVELFPGTPQVVAPVPRMPEPVPPGPVVPVGEAKGEGK</sequence>
<organism evidence="2 3">
    <name type="scientific">Gemmata algarum</name>
    <dbReference type="NCBI Taxonomy" id="2975278"/>
    <lineage>
        <taxon>Bacteria</taxon>
        <taxon>Pseudomonadati</taxon>
        <taxon>Planctomycetota</taxon>
        <taxon>Planctomycetia</taxon>
        <taxon>Gemmatales</taxon>
        <taxon>Gemmataceae</taxon>
        <taxon>Gemmata</taxon>
    </lineage>
</organism>
<evidence type="ECO:0000313" key="2">
    <source>
        <dbReference type="EMBL" id="MDY3563677.1"/>
    </source>
</evidence>
<keyword evidence="3" id="KW-1185">Reference proteome</keyword>
<dbReference type="RefSeq" id="WP_320689830.1">
    <property type="nucleotide sequence ID" value="NZ_JAXBLV010000244.1"/>
</dbReference>
<feature type="compositionally biased region" description="Pro residues" evidence="1">
    <location>
        <begin position="85"/>
        <end position="96"/>
    </location>
</feature>
<evidence type="ECO:0000313" key="3">
    <source>
        <dbReference type="Proteomes" id="UP001272242"/>
    </source>
</evidence>
<proteinExistence type="predicted"/>
<reference evidence="3" key="1">
    <citation type="journal article" date="2023" name="Mar. Drugs">
        <title>Gemmata algarum, a Novel Planctomycete Isolated from an Algal Mat, Displays Antimicrobial Activity.</title>
        <authorList>
            <person name="Kumar G."/>
            <person name="Kallscheuer N."/>
            <person name="Kashif M."/>
            <person name="Ahamad S."/>
            <person name="Jagadeeshwari U."/>
            <person name="Pannikurungottu S."/>
            <person name="Haufschild T."/>
            <person name="Kabuu M."/>
            <person name="Sasikala C."/>
            <person name="Jogler C."/>
            <person name="Ramana C."/>
        </authorList>
    </citation>
    <scope>NUCLEOTIDE SEQUENCE [LARGE SCALE GENOMIC DNA]</scope>
    <source>
        <strain evidence="3">JC673</strain>
    </source>
</reference>
<dbReference type="EMBL" id="JAXBLV010000244">
    <property type="protein sequence ID" value="MDY3563677.1"/>
    <property type="molecule type" value="Genomic_DNA"/>
</dbReference>
<accession>A0ABU5F821</accession>
<evidence type="ECO:0000256" key="1">
    <source>
        <dbReference type="SAM" id="MobiDB-lite"/>
    </source>
</evidence>
<name>A0ABU5F821_9BACT</name>
<comment type="caution">
    <text evidence="2">The sequence shown here is derived from an EMBL/GenBank/DDBJ whole genome shotgun (WGS) entry which is preliminary data.</text>
</comment>
<protein>
    <submittedName>
        <fullName evidence="2">Uncharacterized protein</fullName>
    </submittedName>
</protein>